<evidence type="ECO:0000313" key="1">
    <source>
        <dbReference type="EMBL" id="VDM17602.1"/>
    </source>
</evidence>
<evidence type="ECO:0000313" key="2">
    <source>
        <dbReference type="Proteomes" id="UP000270924"/>
    </source>
</evidence>
<name>A0A3P7G500_WUCBA</name>
<dbReference type="OrthoDB" id="5783009at2759"/>
<accession>A0A3P7G500</accession>
<sequence>MELGEMNLEVELEDEDQECVLNDNVSRCIGRNCRTVGVRVA</sequence>
<gene>
    <name evidence="1" type="ORF">WBA_LOCUS9796</name>
</gene>
<proteinExistence type="predicted"/>
<dbReference type="AlphaFoldDB" id="A0A3P7G500"/>
<dbReference type="EMBL" id="UYWW01010268">
    <property type="protein sequence ID" value="VDM17602.1"/>
    <property type="molecule type" value="Genomic_DNA"/>
</dbReference>
<dbReference type="Proteomes" id="UP000270924">
    <property type="component" value="Unassembled WGS sequence"/>
</dbReference>
<keyword evidence="2" id="KW-1185">Reference proteome</keyword>
<protein>
    <submittedName>
        <fullName evidence="1">Uncharacterized protein</fullName>
    </submittedName>
</protein>
<dbReference type="InParanoid" id="A0A3P7G500"/>
<organism evidence="1 2">
    <name type="scientific">Wuchereria bancrofti</name>
    <dbReference type="NCBI Taxonomy" id="6293"/>
    <lineage>
        <taxon>Eukaryota</taxon>
        <taxon>Metazoa</taxon>
        <taxon>Ecdysozoa</taxon>
        <taxon>Nematoda</taxon>
        <taxon>Chromadorea</taxon>
        <taxon>Rhabditida</taxon>
        <taxon>Spirurina</taxon>
        <taxon>Spiruromorpha</taxon>
        <taxon>Filarioidea</taxon>
        <taxon>Onchocercidae</taxon>
        <taxon>Wuchereria</taxon>
    </lineage>
</organism>
<reference evidence="1 2" key="1">
    <citation type="submission" date="2018-11" db="EMBL/GenBank/DDBJ databases">
        <authorList>
            <consortium name="Pathogen Informatics"/>
        </authorList>
    </citation>
    <scope>NUCLEOTIDE SEQUENCE [LARGE SCALE GENOMIC DNA]</scope>
</reference>